<feature type="non-terminal residue" evidence="1">
    <location>
        <position position="1"/>
    </location>
</feature>
<keyword evidence="2" id="KW-1185">Reference proteome</keyword>
<accession>A0ACA9R9A4</accession>
<protein>
    <submittedName>
        <fullName evidence="1">25352_t:CDS:1</fullName>
    </submittedName>
</protein>
<reference evidence="1" key="1">
    <citation type="submission" date="2021-06" db="EMBL/GenBank/DDBJ databases">
        <authorList>
            <person name="Kallberg Y."/>
            <person name="Tangrot J."/>
            <person name="Rosling A."/>
        </authorList>
    </citation>
    <scope>NUCLEOTIDE SEQUENCE</scope>
    <source>
        <strain evidence="1">MA461A</strain>
    </source>
</reference>
<comment type="caution">
    <text evidence="1">The sequence shown here is derived from an EMBL/GenBank/DDBJ whole genome shotgun (WGS) entry which is preliminary data.</text>
</comment>
<proteinExistence type="predicted"/>
<sequence>KKYKEKDLGTIYCTRCLKKSKHKTQSDDSDTKSIDDEIENGRQQTDEIEEISAQSDTNRVSLQNLKVTDGIMNNTEESINDYEDGEKQ</sequence>
<gene>
    <name evidence="1" type="ORF">RPERSI_LOCUS17939</name>
</gene>
<organism evidence="1 2">
    <name type="scientific">Racocetra persica</name>
    <dbReference type="NCBI Taxonomy" id="160502"/>
    <lineage>
        <taxon>Eukaryota</taxon>
        <taxon>Fungi</taxon>
        <taxon>Fungi incertae sedis</taxon>
        <taxon>Mucoromycota</taxon>
        <taxon>Glomeromycotina</taxon>
        <taxon>Glomeromycetes</taxon>
        <taxon>Diversisporales</taxon>
        <taxon>Gigasporaceae</taxon>
        <taxon>Racocetra</taxon>
    </lineage>
</organism>
<feature type="non-terminal residue" evidence="1">
    <location>
        <position position="88"/>
    </location>
</feature>
<evidence type="ECO:0000313" key="1">
    <source>
        <dbReference type="EMBL" id="CAG8783424.1"/>
    </source>
</evidence>
<dbReference type="EMBL" id="CAJVQC010046684">
    <property type="protein sequence ID" value="CAG8783424.1"/>
    <property type="molecule type" value="Genomic_DNA"/>
</dbReference>
<evidence type="ECO:0000313" key="2">
    <source>
        <dbReference type="Proteomes" id="UP000789920"/>
    </source>
</evidence>
<dbReference type="Proteomes" id="UP000789920">
    <property type="component" value="Unassembled WGS sequence"/>
</dbReference>
<name>A0ACA9R9A4_9GLOM</name>